<comment type="subcellular location">
    <subcellularLocation>
        <location evidence="1 7">Cell membrane</location>
        <topology evidence="1 7">Multi-pass membrane protein</topology>
    </subcellularLocation>
</comment>
<reference evidence="9" key="1">
    <citation type="submission" date="2020-12" db="EMBL/GenBank/DDBJ databases">
        <title>Devosia sp. MSA67 isolated from Mo River.</title>
        <authorList>
            <person name="Ma F."/>
            <person name="Zi Z."/>
        </authorList>
    </citation>
    <scope>NUCLEOTIDE SEQUENCE</scope>
    <source>
        <strain evidence="9">MSA67</strain>
    </source>
</reference>
<feature type="transmembrane region" description="Helical" evidence="7">
    <location>
        <begin position="263"/>
        <end position="285"/>
    </location>
</feature>
<dbReference type="InterPro" id="IPR051393">
    <property type="entry name" value="ABC_transporter_permease"/>
</dbReference>
<comment type="caution">
    <text evidence="9">The sequence shown here is derived from an EMBL/GenBank/DDBJ whole genome shotgun (WGS) entry which is preliminary data.</text>
</comment>
<feature type="transmembrane region" description="Helical" evidence="7">
    <location>
        <begin position="107"/>
        <end position="129"/>
    </location>
</feature>
<keyword evidence="2 7" id="KW-0813">Transport</keyword>
<feature type="domain" description="ABC transmembrane type-1" evidence="8">
    <location>
        <begin position="72"/>
        <end position="284"/>
    </location>
</feature>
<dbReference type="AlphaFoldDB" id="A0A934IWP2"/>
<protein>
    <submittedName>
        <fullName evidence="9">Sugar ABC transporter permease</fullName>
    </submittedName>
</protein>
<keyword evidence="5 7" id="KW-1133">Transmembrane helix</keyword>
<dbReference type="EMBL" id="JAEKMH010000004">
    <property type="protein sequence ID" value="MBJ3786471.1"/>
    <property type="molecule type" value="Genomic_DNA"/>
</dbReference>
<accession>A0A934IWP2</accession>
<keyword evidence="6 7" id="KW-0472">Membrane</keyword>
<evidence type="ECO:0000256" key="6">
    <source>
        <dbReference type="ARBA" id="ARBA00023136"/>
    </source>
</evidence>
<feature type="transmembrane region" description="Helical" evidence="7">
    <location>
        <begin position="159"/>
        <end position="181"/>
    </location>
</feature>
<feature type="transmembrane region" description="Helical" evidence="7">
    <location>
        <begin position="12"/>
        <end position="39"/>
    </location>
</feature>
<organism evidence="9 10">
    <name type="scientific">Devosia sediminis</name>
    <dbReference type="NCBI Taxonomy" id="2798801"/>
    <lineage>
        <taxon>Bacteria</taxon>
        <taxon>Pseudomonadati</taxon>
        <taxon>Pseudomonadota</taxon>
        <taxon>Alphaproteobacteria</taxon>
        <taxon>Hyphomicrobiales</taxon>
        <taxon>Devosiaceae</taxon>
        <taxon>Devosia</taxon>
    </lineage>
</organism>
<dbReference type="PROSITE" id="PS50928">
    <property type="entry name" value="ABC_TM1"/>
    <property type="match status" value="1"/>
</dbReference>
<evidence type="ECO:0000256" key="1">
    <source>
        <dbReference type="ARBA" id="ARBA00004651"/>
    </source>
</evidence>
<evidence type="ECO:0000256" key="7">
    <source>
        <dbReference type="RuleBase" id="RU363032"/>
    </source>
</evidence>
<keyword evidence="4 7" id="KW-0812">Transmembrane</keyword>
<evidence type="ECO:0000256" key="4">
    <source>
        <dbReference type="ARBA" id="ARBA00022692"/>
    </source>
</evidence>
<evidence type="ECO:0000313" key="9">
    <source>
        <dbReference type="EMBL" id="MBJ3786471.1"/>
    </source>
</evidence>
<feature type="transmembrane region" description="Helical" evidence="7">
    <location>
        <begin position="76"/>
        <end position="100"/>
    </location>
</feature>
<evidence type="ECO:0000256" key="3">
    <source>
        <dbReference type="ARBA" id="ARBA00022475"/>
    </source>
</evidence>
<name>A0A934IWP2_9HYPH</name>
<dbReference type="PANTHER" id="PTHR30193:SF37">
    <property type="entry name" value="INNER MEMBRANE ABC TRANSPORTER PERMEASE PROTEIN YCJO"/>
    <property type="match status" value="1"/>
</dbReference>
<proteinExistence type="inferred from homology"/>
<dbReference type="Gene3D" id="1.10.3720.10">
    <property type="entry name" value="MetI-like"/>
    <property type="match status" value="1"/>
</dbReference>
<evidence type="ECO:0000259" key="8">
    <source>
        <dbReference type="PROSITE" id="PS50928"/>
    </source>
</evidence>
<evidence type="ECO:0000256" key="2">
    <source>
        <dbReference type="ARBA" id="ARBA00022448"/>
    </source>
</evidence>
<dbReference type="PANTHER" id="PTHR30193">
    <property type="entry name" value="ABC TRANSPORTER PERMEASE PROTEIN"/>
    <property type="match status" value="1"/>
</dbReference>
<dbReference type="GO" id="GO:0055085">
    <property type="term" value="P:transmembrane transport"/>
    <property type="evidence" value="ECO:0007669"/>
    <property type="project" value="InterPro"/>
</dbReference>
<dbReference type="InterPro" id="IPR035906">
    <property type="entry name" value="MetI-like_sf"/>
</dbReference>
<dbReference type="CDD" id="cd06261">
    <property type="entry name" value="TM_PBP2"/>
    <property type="match status" value="1"/>
</dbReference>
<dbReference type="InterPro" id="IPR000515">
    <property type="entry name" value="MetI-like"/>
</dbReference>
<gene>
    <name evidence="9" type="ORF">JEQ47_17230</name>
</gene>
<dbReference type="SUPFAM" id="SSF161098">
    <property type="entry name" value="MetI-like"/>
    <property type="match status" value="1"/>
</dbReference>
<dbReference type="Proteomes" id="UP000602124">
    <property type="component" value="Unassembled WGS sequence"/>
</dbReference>
<keyword evidence="10" id="KW-1185">Reference proteome</keyword>
<feature type="transmembrane region" description="Helical" evidence="7">
    <location>
        <begin position="211"/>
        <end position="231"/>
    </location>
</feature>
<comment type="similarity">
    <text evidence="7">Belongs to the binding-protein-dependent transport system permease family.</text>
</comment>
<sequence length="297" mass="32969">MKEFAVKGTRIAIAPYVLIAPAQLLVIALIFIPALYVLFLSFHTSSFGAQPIFVGLQNYAAILNDGYFWRALTNTVIVILIVVHAEILIGLGMALLLASWKWGRPAILAIILAPYAVTEASAVVIWRFLFDPQMGVVGQALTAMGLPTLEWAVEPMHGLIMVSLLSVWLHLPFTFIILYAARLAIPTDLYEAGAIDGATPWQQFRRLTLPLLLPAMLIAMLFRYIFAFRLFSEVWLLTGGGPARTTEVSAVYLYLEAFRYHSFGTASATGWLLVLASFGLAYVYLRSIYKEMFRGQA</sequence>
<dbReference type="GO" id="GO:0005886">
    <property type="term" value="C:plasma membrane"/>
    <property type="evidence" value="ECO:0007669"/>
    <property type="project" value="UniProtKB-SubCell"/>
</dbReference>
<evidence type="ECO:0000256" key="5">
    <source>
        <dbReference type="ARBA" id="ARBA00022989"/>
    </source>
</evidence>
<evidence type="ECO:0000313" key="10">
    <source>
        <dbReference type="Proteomes" id="UP000602124"/>
    </source>
</evidence>
<dbReference type="Pfam" id="PF00528">
    <property type="entry name" value="BPD_transp_1"/>
    <property type="match status" value="1"/>
</dbReference>
<keyword evidence="3" id="KW-1003">Cell membrane</keyword>